<evidence type="ECO:0000256" key="2">
    <source>
        <dbReference type="SAM" id="MobiDB-lite"/>
    </source>
</evidence>
<protein>
    <submittedName>
        <fullName evidence="5">Patatin-like phospholipase family protein</fullName>
    </submittedName>
</protein>
<dbReference type="InterPro" id="IPR002641">
    <property type="entry name" value="PNPLA_dom"/>
</dbReference>
<evidence type="ECO:0000313" key="6">
    <source>
        <dbReference type="Proteomes" id="UP001589865"/>
    </source>
</evidence>
<dbReference type="PANTHER" id="PTHR10728">
    <property type="entry name" value="CYTOSOLIC PHOSPHOLIPASE A2"/>
    <property type="match status" value="1"/>
</dbReference>
<comment type="caution">
    <text evidence="5">The sequence shown here is derived from an EMBL/GenBank/DDBJ whole genome shotgun (WGS) entry which is preliminary data.</text>
</comment>
<keyword evidence="3" id="KW-0812">Transmembrane</keyword>
<sequence>MSATRQDARPPDPQEAFRRVQEAELRYINAWRNHPGNERGGEAAPLSPEAEALSQGMTGTPGTTRPDGTAAAGATMQGAAGSGTQLPLAGGAGRPLTGLALSGGGIRSAVYCLGVLQALAAEGVLRRFDYLSTVSGGGYIGTALTWFTRAGKAPEQDPCGAHFPLGRDDPAMFPREDDHTERSVLKHLRRHGSYLIPGHGITLGSGISIVLRGVLLNLLVWMPAAVTACLILRGIARGLRCCGPRGVEFWLHPLALAFYALLVFVAIGAAYSLRSFPRRGSGRRDGIPYALRRRFEIWTPWLLLTALALAVLGSLPLLAPQWGPGAPAGGWPLAQWLLGPGATLLGAATGLWARFVQRGTAARERPGWVGPVGAVLVFYGLALVSWGLAGWALRGHLWWLPPVLVLVSIPVGLRVNLNYTTLHRFYRDRLMEAFMPDFTVQPGPPPNNEVDQDGQADAAENAPLSAMCDEAAPAAPYHLLNTHLVITRSPHRRLRLRGGDSFVLSPRFCGSWSTGWYPTETFMRNDLTLATAMAISGAAVNPDAANAGVGPQRSWAFALLMSFLNIRLGCWVPNPDERKAGQTKAANHFDPGLVRAIRGHRVEDPLLELTDGGNFENLGVYELLRRRVRTILVCDATADPRYAFSDLQNLLSRAEADFRVKIDFGDQPLGDLLPALGPGYPSGIAWSGKPFVCATITYPPLVGEEPEFGELFYLKPAIYSGLGLELKGYKGTFPDFPNDPTADQFFDEARFEAYRELGFLSTRVMLDGTCAGHGRMGEGVIRDRLRAM</sequence>
<keyword evidence="3" id="KW-1133">Transmembrane helix</keyword>
<keyword evidence="3" id="KW-0472">Membrane</keyword>
<feature type="transmembrane region" description="Helical" evidence="3">
    <location>
        <begin position="256"/>
        <end position="276"/>
    </location>
</feature>
<feature type="transmembrane region" description="Helical" evidence="3">
    <location>
        <begin position="214"/>
        <end position="236"/>
    </location>
</feature>
<feature type="transmembrane region" description="Helical" evidence="3">
    <location>
        <begin position="297"/>
        <end position="317"/>
    </location>
</feature>
<evidence type="ECO:0000313" key="5">
    <source>
        <dbReference type="EMBL" id="MFC0409883.1"/>
    </source>
</evidence>
<evidence type="ECO:0000256" key="1">
    <source>
        <dbReference type="ARBA" id="ARBA00023098"/>
    </source>
</evidence>
<dbReference type="Proteomes" id="UP001589865">
    <property type="component" value="Unassembled WGS sequence"/>
</dbReference>
<evidence type="ECO:0000256" key="3">
    <source>
        <dbReference type="SAM" id="Phobius"/>
    </source>
</evidence>
<dbReference type="EMBL" id="JBHLUN010000012">
    <property type="protein sequence ID" value="MFC0409883.1"/>
    <property type="molecule type" value="Genomic_DNA"/>
</dbReference>
<organism evidence="5 6">
    <name type="scientific">Roseomonas elaeocarpi</name>
    <dbReference type="NCBI Taxonomy" id="907779"/>
    <lineage>
        <taxon>Bacteria</taxon>
        <taxon>Pseudomonadati</taxon>
        <taxon>Pseudomonadota</taxon>
        <taxon>Alphaproteobacteria</taxon>
        <taxon>Acetobacterales</taxon>
        <taxon>Roseomonadaceae</taxon>
        <taxon>Roseomonas</taxon>
    </lineage>
</organism>
<gene>
    <name evidence="5" type="ORF">ACFFGY_16650</name>
</gene>
<keyword evidence="6" id="KW-1185">Reference proteome</keyword>
<dbReference type="SUPFAM" id="SSF52151">
    <property type="entry name" value="FabD/lysophospholipase-like"/>
    <property type="match status" value="1"/>
</dbReference>
<name>A0ABV6JVX7_9PROT</name>
<dbReference type="Gene3D" id="3.40.1090.10">
    <property type="entry name" value="Cytosolic phospholipase A2 catalytic domain"/>
    <property type="match status" value="2"/>
</dbReference>
<dbReference type="InterPro" id="IPR016035">
    <property type="entry name" value="Acyl_Trfase/lysoPLipase"/>
</dbReference>
<reference evidence="5 6" key="1">
    <citation type="submission" date="2024-09" db="EMBL/GenBank/DDBJ databases">
        <authorList>
            <person name="Sun Q."/>
            <person name="Mori K."/>
        </authorList>
    </citation>
    <scope>NUCLEOTIDE SEQUENCE [LARGE SCALE GENOMIC DNA]</scope>
    <source>
        <strain evidence="5 6">TBRC 5777</strain>
    </source>
</reference>
<feature type="transmembrane region" description="Helical" evidence="3">
    <location>
        <begin position="337"/>
        <end position="356"/>
    </location>
</feature>
<proteinExistence type="predicted"/>
<keyword evidence="1" id="KW-0443">Lipid metabolism</keyword>
<dbReference type="Pfam" id="PF01734">
    <property type="entry name" value="Patatin"/>
    <property type="match status" value="1"/>
</dbReference>
<accession>A0ABV6JVX7</accession>
<dbReference type="RefSeq" id="WP_377045635.1">
    <property type="nucleotide sequence ID" value="NZ_JBHLUN010000012.1"/>
</dbReference>
<feature type="domain" description="PNPLA" evidence="4">
    <location>
        <begin position="99"/>
        <end position="151"/>
    </location>
</feature>
<evidence type="ECO:0000259" key="4">
    <source>
        <dbReference type="Pfam" id="PF01734"/>
    </source>
</evidence>
<feature type="region of interest" description="Disordered" evidence="2">
    <location>
        <begin position="32"/>
        <end position="82"/>
    </location>
</feature>
<dbReference type="PANTHER" id="PTHR10728:SF40">
    <property type="entry name" value="PATATIN FAMILY PROTEIN"/>
    <property type="match status" value="1"/>
</dbReference>
<feature type="transmembrane region" description="Helical" evidence="3">
    <location>
        <begin position="368"/>
        <end position="392"/>
    </location>
</feature>
<feature type="compositionally biased region" description="Low complexity" evidence="2">
    <location>
        <begin position="42"/>
        <end position="82"/>
    </location>
</feature>
<feature type="transmembrane region" description="Helical" evidence="3">
    <location>
        <begin position="398"/>
        <end position="417"/>
    </location>
</feature>